<organism evidence="2 3">
    <name type="scientific">Fistulina hepatica ATCC 64428</name>
    <dbReference type="NCBI Taxonomy" id="1128425"/>
    <lineage>
        <taxon>Eukaryota</taxon>
        <taxon>Fungi</taxon>
        <taxon>Dikarya</taxon>
        <taxon>Basidiomycota</taxon>
        <taxon>Agaricomycotina</taxon>
        <taxon>Agaricomycetes</taxon>
        <taxon>Agaricomycetidae</taxon>
        <taxon>Agaricales</taxon>
        <taxon>Fistulinaceae</taxon>
        <taxon>Fistulina</taxon>
    </lineage>
</organism>
<dbReference type="OrthoDB" id="2993529at2759"/>
<evidence type="ECO:0000313" key="2">
    <source>
        <dbReference type="EMBL" id="KIY47552.1"/>
    </source>
</evidence>
<keyword evidence="3" id="KW-1185">Reference proteome</keyword>
<sequence length="452" mass="49816">MPVSKTTLAAISAPRAPRPTQQKRPAKPAAQQVADHQAAASRREAIANAIQTWVNGIHAEAERLGQQFDLSGHYFLDQLYFGAREQIHQRDAGNAYNAFYALKVKELKEEGEDLPPGGIVSLHAMYDGDYHALTVAERKELVLRHKEDKALEAWSRRQTNGAKMRDMTNTREIAMDLFNGLRRRTGAETFFVIVSGEVEFAMDPKWYFTNQKIDEYLKIAGRNWETNRVGYKIQAFCQAGCDVTNLARNAHEQASLLKKEIVAKINGALAEATGIPEATMEYTNYHTAVVQKMGVILEGWPLDELVQPLRLGNTIPKPKKIDKAEKERLYREYREKVAAGEIVEKVRKTRTNKGISCGPCVPSGDDSDVDEVGDDLDQGDGNGESHNSPTSTGANATQANKKRRRSKKDGASSGTKAKRVCKGKGKEKENVPPCDGTEPAPVSSQPAPASSG</sequence>
<dbReference type="Proteomes" id="UP000054144">
    <property type="component" value="Unassembled WGS sequence"/>
</dbReference>
<dbReference type="EMBL" id="KN881931">
    <property type="protein sequence ID" value="KIY47552.1"/>
    <property type="molecule type" value="Genomic_DNA"/>
</dbReference>
<reference evidence="2 3" key="1">
    <citation type="journal article" date="2015" name="Fungal Genet. Biol.">
        <title>Evolution of novel wood decay mechanisms in Agaricales revealed by the genome sequences of Fistulina hepatica and Cylindrobasidium torrendii.</title>
        <authorList>
            <person name="Floudas D."/>
            <person name="Held B.W."/>
            <person name="Riley R."/>
            <person name="Nagy L.G."/>
            <person name="Koehler G."/>
            <person name="Ransdell A.S."/>
            <person name="Younus H."/>
            <person name="Chow J."/>
            <person name="Chiniquy J."/>
            <person name="Lipzen A."/>
            <person name="Tritt A."/>
            <person name="Sun H."/>
            <person name="Haridas S."/>
            <person name="LaButti K."/>
            <person name="Ohm R.A."/>
            <person name="Kues U."/>
            <person name="Blanchette R.A."/>
            <person name="Grigoriev I.V."/>
            <person name="Minto R.E."/>
            <person name="Hibbett D.S."/>
        </authorList>
    </citation>
    <scope>NUCLEOTIDE SEQUENCE [LARGE SCALE GENOMIC DNA]</scope>
    <source>
        <strain evidence="2 3">ATCC 64428</strain>
    </source>
</reference>
<proteinExistence type="predicted"/>
<feature type="compositionally biased region" description="Low complexity" evidence="1">
    <location>
        <begin position="27"/>
        <end position="38"/>
    </location>
</feature>
<evidence type="ECO:0000256" key="1">
    <source>
        <dbReference type="SAM" id="MobiDB-lite"/>
    </source>
</evidence>
<evidence type="ECO:0000313" key="3">
    <source>
        <dbReference type="Proteomes" id="UP000054144"/>
    </source>
</evidence>
<feature type="compositionally biased region" description="Low complexity" evidence="1">
    <location>
        <begin position="439"/>
        <end position="452"/>
    </location>
</feature>
<protein>
    <submittedName>
        <fullName evidence="2">Uncharacterized protein</fullName>
    </submittedName>
</protein>
<accession>A0A0D7A968</accession>
<gene>
    <name evidence="2" type="ORF">FISHEDRAFT_74486</name>
</gene>
<feature type="region of interest" description="Disordered" evidence="1">
    <location>
        <begin position="353"/>
        <end position="452"/>
    </location>
</feature>
<name>A0A0D7A968_9AGAR</name>
<dbReference type="AlphaFoldDB" id="A0A0D7A968"/>
<feature type="compositionally biased region" description="Polar residues" evidence="1">
    <location>
        <begin position="384"/>
        <end position="399"/>
    </location>
</feature>
<feature type="compositionally biased region" description="Acidic residues" evidence="1">
    <location>
        <begin position="365"/>
        <end position="378"/>
    </location>
</feature>
<feature type="region of interest" description="Disordered" evidence="1">
    <location>
        <begin position="1"/>
        <end position="38"/>
    </location>
</feature>